<dbReference type="PANTHER" id="PTHR23419">
    <property type="entry name" value="DIVALENT CATION TOLERANCE CUTA-RELATED"/>
    <property type="match status" value="1"/>
</dbReference>
<organism evidence="2 3">
    <name type="scientific">Pseudoclavibacter endophyticus</name>
    <dbReference type="NCBI Taxonomy" id="1778590"/>
    <lineage>
        <taxon>Bacteria</taxon>
        <taxon>Bacillati</taxon>
        <taxon>Actinomycetota</taxon>
        <taxon>Actinomycetes</taxon>
        <taxon>Micrococcales</taxon>
        <taxon>Microbacteriaceae</taxon>
        <taxon>Pseudoclavibacter</taxon>
    </lineage>
</organism>
<dbReference type="OrthoDB" id="37622at2"/>
<gene>
    <name evidence="2" type="ORF">F8O04_11130</name>
</gene>
<dbReference type="PANTHER" id="PTHR23419:SF8">
    <property type="entry name" value="FI09726P"/>
    <property type="match status" value="1"/>
</dbReference>
<reference evidence="2 3" key="1">
    <citation type="submission" date="2019-09" db="EMBL/GenBank/DDBJ databases">
        <title>Phylogeny of genus Pseudoclavibacter and closely related genus.</title>
        <authorList>
            <person name="Li Y."/>
        </authorList>
    </citation>
    <scope>NUCLEOTIDE SEQUENCE [LARGE SCALE GENOMIC DNA]</scope>
    <source>
        <strain evidence="2 3">EGI 60007</strain>
    </source>
</reference>
<name>A0A6H9WQE3_9MICO</name>
<dbReference type="InterPro" id="IPR015867">
    <property type="entry name" value="N-reg_PII/ATP_PRibTrfase_C"/>
</dbReference>
<evidence type="ECO:0000256" key="1">
    <source>
        <dbReference type="ARBA" id="ARBA00010169"/>
    </source>
</evidence>
<dbReference type="SUPFAM" id="SSF54913">
    <property type="entry name" value="GlnB-like"/>
    <property type="match status" value="1"/>
</dbReference>
<dbReference type="GO" id="GO:0010038">
    <property type="term" value="P:response to metal ion"/>
    <property type="evidence" value="ECO:0007669"/>
    <property type="project" value="InterPro"/>
</dbReference>
<evidence type="ECO:0000313" key="2">
    <source>
        <dbReference type="EMBL" id="KAB1648255.1"/>
    </source>
</evidence>
<comment type="similarity">
    <text evidence="1">Belongs to the CutA family.</text>
</comment>
<protein>
    <submittedName>
        <fullName evidence="2">Divalent-cation tolerance protein CutA</fullName>
    </submittedName>
</protein>
<dbReference type="InterPro" id="IPR011322">
    <property type="entry name" value="N-reg_PII-like_a/b"/>
</dbReference>
<comment type="caution">
    <text evidence="2">The sequence shown here is derived from an EMBL/GenBank/DDBJ whole genome shotgun (WGS) entry which is preliminary data.</text>
</comment>
<dbReference type="Proteomes" id="UP000431744">
    <property type="component" value="Unassembled WGS sequence"/>
</dbReference>
<evidence type="ECO:0000313" key="3">
    <source>
        <dbReference type="Proteomes" id="UP000431744"/>
    </source>
</evidence>
<dbReference type="EMBL" id="WBJY01000002">
    <property type="protein sequence ID" value="KAB1648255.1"/>
    <property type="molecule type" value="Genomic_DNA"/>
</dbReference>
<dbReference type="GO" id="GO:0005507">
    <property type="term" value="F:copper ion binding"/>
    <property type="evidence" value="ECO:0007669"/>
    <property type="project" value="TreeGrafter"/>
</dbReference>
<sequence>MEPAVDQLADVTVTTATRAEAETLTRQLVDDRLVACGNIAAVHSIYRWEGDVADEPETLVVLHTRASLVPDLIERVTVLHPYDEPQIVAIPVLAAAPGYHAWVLESTREPRAT</sequence>
<dbReference type="InterPro" id="IPR004323">
    <property type="entry name" value="Ion_tolerance_CutA"/>
</dbReference>
<proteinExistence type="inferred from homology"/>
<dbReference type="AlphaFoldDB" id="A0A6H9WQE3"/>
<dbReference type="Pfam" id="PF03091">
    <property type="entry name" value="CutA1"/>
    <property type="match status" value="1"/>
</dbReference>
<dbReference type="Gene3D" id="3.30.70.120">
    <property type="match status" value="1"/>
</dbReference>
<keyword evidence="3" id="KW-1185">Reference proteome</keyword>
<accession>A0A6H9WQE3</accession>